<dbReference type="eggNOG" id="COG4191">
    <property type="taxonomic scope" value="Bacteria"/>
</dbReference>
<protein>
    <recommendedName>
        <fullName evidence="2">histidine kinase</fullName>
        <ecNumber evidence="2">2.7.13.3</ecNumber>
    </recommendedName>
</protein>
<dbReference type="Gene3D" id="1.10.287.130">
    <property type="match status" value="1"/>
</dbReference>
<dbReference type="RefSeq" id="WP_015047949.1">
    <property type="nucleotide sequence ID" value="NC_018868.3"/>
</dbReference>
<dbReference type="Pfam" id="PF02518">
    <property type="entry name" value="HATPase_c"/>
    <property type="match status" value="1"/>
</dbReference>
<dbReference type="GO" id="GO:0000155">
    <property type="term" value="F:phosphorelay sensor kinase activity"/>
    <property type="evidence" value="ECO:0007669"/>
    <property type="project" value="InterPro"/>
</dbReference>
<evidence type="ECO:0000256" key="2">
    <source>
        <dbReference type="ARBA" id="ARBA00012438"/>
    </source>
</evidence>
<dbReference type="SMART" id="SM00387">
    <property type="entry name" value="HATPase_c"/>
    <property type="match status" value="1"/>
</dbReference>
<keyword evidence="3" id="KW-0597">Phosphoprotein</keyword>
<dbReference type="Gene3D" id="3.30.565.10">
    <property type="entry name" value="Histidine kinase-like ATPase, C-terminal domain"/>
    <property type="match status" value="1"/>
</dbReference>
<reference evidence="5 6" key="1">
    <citation type="journal article" date="2013" name="Genome Announc.">
        <title>Complete genome sequence of Simiduia agarivorans SA1(T), a marine bacterium able to degrade a variety of polysaccharides.</title>
        <authorList>
            <person name="Lin S.Y."/>
            <person name="Shieh W.Y."/>
            <person name="Chen J.S."/>
            <person name="Tang S.L."/>
        </authorList>
    </citation>
    <scope>NUCLEOTIDE SEQUENCE [LARGE SCALE GENOMIC DNA]</scope>
    <source>
        <strain evidence="6">DSM 21679 / JCM 13881 / BCRC 17597 / SA1</strain>
    </source>
</reference>
<dbReference type="KEGG" id="saga:M5M_13210"/>
<dbReference type="HOGENOM" id="CLU_000445_114_39_6"/>
<keyword evidence="5" id="KW-0808">Transferase</keyword>
<dbReference type="InterPro" id="IPR003661">
    <property type="entry name" value="HisK_dim/P_dom"/>
</dbReference>
<dbReference type="EMBL" id="CP003746">
    <property type="protein sequence ID" value="AFU99786.1"/>
    <property type="molecule type" value="Genomic_DNA"/>
</dbReference>
<dbReference type="InterPro" id="IPR003594">
    <property type="entry name" value="HATPase_dom"/>
</dbReference>
<evidence type="ECO:0000256" key="3">
    <source>
        <dbReference type="ARBA" id="ARBA00022553"/>
    </source>
</evidence>
<dbReference type="PROSITE" id="PS50109">
    <property type="entry name" value="HIS_KIN"/>
    <property type="match status" value="1"/>
</dbReference>
<proteinExistence type="predicted"/>
<dbReference type="InterPro" id="IPR005467">
    <property type="entry name" value="His_kinase_dom"/>
</dbReference>
<dbReference type="STRING" id="1117647.M5M_13210"/>
<evidence type="ECO:0000259" key="4">
    <source>
        <dbReference type="PROSITE" id="PS50109"/>
    </source>
</evidence>
<comment type="catalytic activity">
    <reaction evidence="1">
        <text>ATP + protein L-histidine = ADP + protein N-phospho-L-histidine.</text>
        <dbReference type="EC" id="2.7.13.3"/>
    </reaction>
</comment>
<dbReference type="AlphaFoldDB" id="K4KL98"/>
<feature type="domain" description="Histidine kinase" evidence="4">
    <location>
        <begin position="71"/>
        <end position="316"/>
    </location>
</feature>
<evidence type="ECO:0000313" key="5">
    <source>
        <dbReference type="EMBL" id="AFU99786.1"/>
    </source>
</evidence>
<dbReference type="SUPFAM" id="SSF55874">
    <property type="entry name" value="ATPase domain of HSP90 chaperone/DNA topoisomerase II/histidine kinase"/>
    <property type="match status" value="1"/>
</dbReference>
<dbReference type="PANTHER" id="PTHR43065">
    <property type="entry name" value="SENSOR HISTIDINE KINASE"/>
    <property type="match status" value="1"/>
</dbReference>
<dbReference type="InterPro" id="IPR004358">
    <property type="entry name" value="Sig_transdc_His_kin-like_C"/>
</dbReference>
<dbReference type="InterPro" id="IPR036890">
    <property type="entry name" value="HATPase_C_sf"/>
</dbReference>
<accession>K4KL98</accession>
<keyword evidence="6" id="KW-1185">Reference proteome</keyword>
<dbReference type="CDD" id="cd00082">
    <property type="entry name" value="HisKA"/>
    <property type="match status" value="1"/>
</dbReference>
<dbReference type="Proteomes" id="UP000000466">
    <property type="component" value="Chromosome"/>
</dbReference>
<gene>
    <name evidence="5" type="ordered locus">M5M_13210</name>
</gene>
<evidence type="ECO:0000256" key="1">
    <source>
        <dbReference type="ARBA" id="ARBA00000085"/>
    </source>
</evidence>
<keyword evidence="5" id="KW-0418">Kinase</keyword>
<organism evidence="5 6">
    <name type="scientific">Simiduia agarivorans (strain DSM 21679 / JCM 13881 / BCRC 17597 / SA1)</name>
    <dbReference type="NCBI Taxonomy" id="1117647"/>
    <lineage>
        <taxon>Bacteria</taxon>
        <taxon>Pseudomonadati</taxon>
        <taxon>Pseudomonadota</taxon>
        <taxon>Gammaproteobacteria</taxon>
        <taxon>Cellvibrionales</taxon>
        <taxon>Cellvibrionaceae</taxon>
        <taxon>Simiduia</taxon>
    </lineage>
</organism>
<name>K4KL98_SIMAS</name>
<dbReference type="EC" id="2.7.13.3" evidence="2"/>
<dbReference type="PANTHER" id="PTHR43065:SF50">
    <property type="entry name" value="HISTIDINE KINASE"/>
    <property type="match status" value="1"/>
</dbReference>
<evidence type="ECO:0000313" key="6">
    <source>
        <dbReference type="Proteomes" id="UP000000466"/>
    </source>
</evidence>
<sequence>MNPSEQLALLEKSIRREQKARAEAEFLLEQKTSELIEINQQLSKMHADLVAHQRQLISTEKLAALGELAAGIMHEVNNPLAFVSSNIGTLKEYCQLFMNVTEAVHKLDKTDGLSGLGETDAIAQLRKEDVAFVLQDANSIFTEVKDGLERIRDIVAHLKDFTRTKPGDRSEIDVNEVIDGALKIAHNKLKYNFDVQVCFGELPPIYGNKNELSQVILNLVINASQAVDSGRGTIKVNSQCKDGDILIAVSDNGKGISQEHIDRIFNPFYTTKPVGEGTGLGLSVSAKIIDSLGGEIRVESEVGKGSCFTVVLPVEQRLEER</sequence>
<dbReference type="PRINTS" id="PR00344">
    <property type="entry name" value="BCTRLSENSOR"/>
</dbReference>
<dbReference type="OrthoDB" id="9772100at2"/>